<evidence type="ECO:0000313" key="9">
    <source>
        <dbReference type="EMBL" id="KAK7205950.1"/>
    </source>
</evidence>
<evidence type="ECO:0000313" key="10">
    <source>
        <dbReference type="Proteomes" id="UP001498771"/>
    </source>
</evidence>
<dbReference type="Proteomes" id="UP001498771">
    <property type="component" value="Unassembled WGS sequence"/>
</dbReference>
<sequence length="846" mass="96312">MATSTTTLSPTASASITAVGSEDPSDVMMNHLQEVLLLNSDPVSLLNSFEGDDFLEQLAPVVEDALNSQAVDLLVERLATITAQKETEVQELCNSNQQEYTRAVQQLARVKQNSEQMRSSVLGINQSIQQSGRALNKMLKDSQGARSNIDDATAALRQCLKVLHMTNQVYEMIEQKKYFQALKSLDDLQKNHLQEVAQFEFAQRIRHSVPVMKDTIKEDVHTDLSVWLQSVQEVVPQIGMIAFSATEVRRRKWKAKVDKDPQLRFYKLNSAVELAMEQDDDDEHFDPLDNAHIKVDLTPFYDCVLIYTALGSLDEFREQYAYGRVQDKDQLLPKSIAFTDDDISPLENLLHSACGFAIVERATVRMAYKVRTAESVDALWELMCQRIADLIDPVLPTLQNPETLLRVRTLLGLFIQTMESFEFSVVRLHSFMLSLFGKYSDFLKERFAQEFSQSVMEDDYMPMVINQRELWEQVVNISWYQADVDPDKVTFPCVLPFSQVYPLSCAELRNFVNQHYNFADEFTEQNPGQIESRLRTSVDELLVDVVCAILIKRLKSSNREEIVQIFINLEYFEIAASAIEHTLNETATVHLAEPIKLRAVTEFAQARKNAEQRIFELINSKIDDFLEIAEYDWETTVENSAPSSYLVDMVRFLETLVNQTLVHLPKSITSFLYFDAFDHLATSMLDLILHAGRRISKPALHNFNRDVHYVESFVYELGQPKSKPSSSAALTTVTASLGNRLTSRSRNPSVTSNASSNPPEDPVLVRHRSGDDTDDNSLLTTFTELRQTIDLLMSPNIEEYNNTEVRMRKYGRVNPQNAIALVEKLHAAPIAPPSRSRMLYRGRNNN</sequence>
<dbReference type="InterPro" id="IPR042045">
    <property type="entry name" value="EXOC6/Sec15_C_dom1"/>
</dbReference>
<dbReference type="PANTHER" id="PTHR12702">
    <property type="entry name" value="SEC15"/>
    <property type="match status" value="1"/>
</dbReference>
<dbReference type="Gene3D" id="1.20.58.670">
    <property type="entry name" value="Dsl1p vesicle tethering complex, Tip20p subunit, domain D"/>
    <property type="match status" value="1"/>
</dbReference>
<protein>
    <recommendedName>
        <fullName evidence="5">Exocyst complex component SEC15</fullName>
    </recommendedName>
</protein>
<evidence type="ECO:0000256" key="6">
    <source>
        <dbReference type="SAM" id="MobiDB-lite"/>
    </source>
</evidence>
<keyword evidence="4" id="KW-0175">Coiled coil</keyword>
<evidence type="ECO:0000256" key="5">
    <source>
        <dbReference type="PIRNR" id="PIRNR025007"/>
    </source>
</evidence>
<dbReference type="PANTHER" id="PTHR12702:SF0">
    <property type="entry name" value="EXOCYST COMPLEX COMPONENT 6"/>
    <property type="match status" value="1"/>
</dbReference>
<evidence type="ECO:0000256" key="2">
    <source>
        <dbReference type="ARBA" id="ARBA00022448"/>
    </source>
</evidence>
<keyword evidence="2 5" id="KW-0813">Transport</keyword>
<dbReference type="Gene3D" id="1.10.357.30">
    <property type="entry name" value="Exocyst complex subunit Sec15 C-terminal domain, N-terminal subdomain"/>
    <property type="match status" value="1"/>
</dbReference>
<comment type="similarity">
    <text evidence="1 5">Belongs to the SEC15 family.</text>
</comment>
<name>A0ABR1F7Z5_9ASCO</name>
<feature type="domain" description="Exocyst complex component EXOC6/Sec15 N-terminal" evidence="8">
    <location>
        <begin position="78"/>
        <end position="243"/>
    </location>
</feature>
<feature type="region of interest" description="Disordered" evidence="6">
    <location>
        <begin position="1"/>
        <end position="21"/>
    </location>
</feature>
<gene>
    <name evidence="9" type="ORF">BZA70DRAFT_304268</name>
</gene>
<accession>A0ABR1F7Z5</accession>
<dbReference type="InterPro" id="IPR007225">
    <property type="entry name" value="EXOC6/Sec15"/>
</dbReference>
<reference evidence="9 10" key="1">
    <citation type="submission" date="2024-03" db="EMBL/GenBank/DDBJ databases">
        <title>Genome-scale model development and genomic sequencing of the oleaginous clade Lipomyces.</title>
        <authorList>
            <consortium name="Lawrence Berkeley National Laboratory"/>
            <person name="Czajka J.J."/>
            <person name="Han Y."/>
            <person name="Kim J."/>
            <person name="Mondo S.J."/>
            <person name="Hofstad B.A."/>
            <person name="Robles A."/>
            <person name="Haridas S."/>
            <person name="Riley R."/>
            <person name="LaButti K."/>
            <person name="Pangilinan J."/>
            <person name="Andreopoulos W."/>
            <person name="Lipzen A."/>
            <person name="Yan J."/>
            <person name="Wang M."/>
            <person name="Ng V."/>
            <person name="Grigoriev I.V."/>
            <person name="Spatafora J.W."/>
            <person name="Magnuson J.K."/>
            <person name="Baker S.E."/>
            <person name="Pomraning K.R."/>
        </authorList>
    </citation>
    <scope>NUCLEOTIDE SEQUENCE [LARGE SCALE GENOMIC DNA]</scope>
    <source>
        <strain evidence="9 10">Phaff 52-87</strain>
    </source>
</reference>
<evidence type="ECO:0000259" key="7">
    <source>
        <dbReference type="Pfam" id="PF04091"/>
    </source>
</evidence>
<dbReference type="InterPro" id="IPR048359">
    <property type="entry name" value="EXOC6_Sec15_N"/>
</dbReference>
<evidence type="ECO:0000256" key="3">
    <source>
        <dbReference type="ARBA" id="ARBA00022483"/>
    </source>
</evidence>
<comment type="caution">
    <text evidence="9">The sequence shown here is derived from an EMBL/GenBank/DDBJ whole genome shotgun (WGS) entry which is preliminary data.</text>
</comment>
<dbReference type="Pfam" id="PF04091">
    <property type="entry name" value="Sec15_C"/>
    <property type="match status" value="1"/>
</dbReference>
<dbReference type="PIRSF" id="PIRSF025007">
    <property type="entry name" value="Sec15"/>
    <property type="match status" value="1"/>
</dbReference>
<feature type="region of interest" description="Disordered" evidence="6">
    <location>
        <begin position="738"/>
        <end position="777"/>
    </location>
</feature>
<feature type="compositionally biased region" description="Polar residues" evidence="6">
    <location>
        <begin position="739"/>
        <end position="758"/>
    </location>
</feature>
<keyword evidence="10" id="KW-1185">Reference proteome</keyword>
<dbReference type="EMBL" id="JBBJBU010000004">
    <property type="protein sequence ID" value="KAK7205950.1"/>
    <property type="molecule type" value="Genomic_DNA"/>
</dbReference>
<dbReference type="GeneID" id="90040280"/>
<evidence type="ECO:0000256" key="1">
    <source>
        <dbReference type="ARBA" id="ARBA00007944"/>
    </source>
</evidence>
<feature type="compositionally biased region" description="Low complexity" evidence="6">
    <location>
        <begin position="1"/>
        <end position="18"/>
    </location>
</feature>
<organism evidence="9 10">
    <name type="scientific">Myxozyma melibiosi</name>
    <dbReference type="NCBI Taxonomy" id="54550"/>
    <lineage>
        <taxon>Eukaryota</taxon>
        <taxon>Fungi</taxon>
        <taxon>Dikarya</taxon>
        <taxon>Ascomycota</taxon>
        <taxon>Saccharomycotina</taxon>
        <taxon>Lipomycetes</taxon>
        <taxon>Lipomycetales</taxon>
        <taxon>Lipomycetaceae</taxon>
        <taxon>Myxozyma</taxon>
    </lineage>
</organism>
<feature type="domain" description="Exocyst complex subunit EXOC6/Sec15 C-terminal" evidence="7">
    <location>
        <begin position="427"/>
        <end position="824"/>
    </location>
</feature>
<evidence type="ECO:0000256" key="4">
    <source>
        <dbReference type="ARBA" id="ARBA00023054"/>
    </source>
</evidence>
<dbReference type="InterPro" id="IPR046361">
    <property type="entry name" value="EXOC6/Sec15_C"/>
</dbReference>
<evidence type="ECO:0000259" key="8">
    <source>
        <dbReference type="Pfam" id="PF20651"/>
    </source>
</evidence>
<dbReference type="RefSeq" id="XP_064768983.1">
    <property type="nucleotide sequence ID" value="XM_064914768.1"/>
</dbReference>
<keyword evidence="3 5" id="KW-0268">Exocytosis</keyword>
<dbReference type="InterPro" id="IPR042044">
    <property type="entry name" value="EXOC6PINT-1/Sec15/Tip20_C_dom2"/>
</dbReference>
<proteinExistence type="inferred from homology"/>
<comment type="function">
    <text evidence="5">Component of the exocyst complex involved in the docking of exocytic vesicles with fusion sites on the plasma membrane.</text>
</comment>
<dbReference type="Pfam" id="PF20651">
    <property type="entry name" value="EXOC6_Sec15_N"/>
    <property type="match status" value="1"/>
</dbReference>